<dbReference type="InterPro" id="IPR005147">
    <property type="entry name" value="tRNA_synthase_B5-dom"/>
</dbReference>
<organism evidence="20 21">
    <name type="scientific">Legionella maioricensis</name>
    <dbReference type="NCBI Taxonomy" id="2896528"/>
    <lineage>
        <taxon>Bacteria</taxon>
        <taxon>Pseudomonadati</taxon>
        <taxon>Pseudomonadota</taxon>
        <taxon>Gammaproteobacteria</taxon>
        <taxon>Legionellales</taxon>
        <taxon>Legionellaceae</taxon>
        <taxon>Legionella</taxon>
    </lineage>
</organism>
<evidence type="ECO:0000256" key="4">
    <source>
        <dbReference type="ARBA" id="ARBA00022490"/>
    </source>
</evidence>
<comment type="caution">
    <text evidence="20">The sequence shown here is derived from an EMBL/GenBank/DDBJ whole genome shotgun (WGS) entry which is preliminary data.</text>
</comment>
<feature type="domain" description="B5" evidence="19">
    <location>
        <begin position="401"/>
        <end position="477"/>
    </location>
</feature>
<comment type="subunit">
    <text evidence="3 15">Tetramer of two alpha and two beta subunits.</text>
</comment>
<dbReference type="PROSITE" id="PS51447">
    <property type="entry name" value="FDX_ACB"/>
    <property type="match status" value="1"/>
</dbReference>
<keyword evidence="21" id="KW-1185">Reference proteome</keyword>
<dbReference type="InterPro" id="IPR005146">
    <property type="entry name" value="B3/B4_tRNA-bd"/>
</dbReference>
<dbReference type="InterPro" id="IPR036690">
    <property type="entry name" value="Fdx_antiC-bd_sf"/>
</dbReference>
<dbReference type="PANTHER" id="PTHR10947">
    <property type="entry name" value="PHENYLALANYL-TRNA SYNTHETASE BETA CHAIN AND LEUCINE-RICH REPEAT-CONTAINING PROTEIN 47"/>
    <property type="match status" value="1"/>
</dbReference>
<keyword evidence="9 15" id="KW-0067">ATP-binding</keyword>
<dbReference type="Gene3D" id="3.50.40.10">
    <property type="entry name" value="Phenylalanyl-trna Synthetase, Chain B, domain 3"/>
    <property type="match status" value="1"/>
</dbReference>
<evidence type="ECO:0000256" key="9">
    <source>
        <dbReference type="ARBA" id="ARBA00022840"/>
    </source>
</evidence>
<evidence type="ECO:0000256" key="5">
    <source>
        <dbReference type="ARBA" id="ARBA00022555"/>
    </source>
</evidence>
<dbReference type="Pfam" id="PF03484">
    <property type="entry name" value="B5"/>
    <property type="match status" value="1"/>
</dbReference>
<evidence type="ECO:0000256" key="15">
    <source>
        <dbReference type="HAMAP-Rule" id="MF_00283"/>
    </source>
</evidence>
<feature type="domain" description="TRNA-binding" evidence="17">
    <location>
        <begin position="39"/>
        <end position="148"/>
    </location>
</feature>
<dbReference type="PANTHER" id="PTHR10947:SF0">
    <property type="entry name" value="PHENYLALANINE--TRNA LIGASE BETA SUBUNIT"/>
    <property type="match status" value="1"/>
</dbReference>
<sequence length="793" mass="87507">MKLSKLWLREWVNFSLTEQELAAQLTMAGLEVDAVSPVAGEFSHVVVAEVLSTKPHPDADKLTLCDVKAGNDQTLKIVCGAANVRPGLKVALAMIGAQLPGGLKIKESKLRGELSQGMLCSVTELGLAEQSEGIMELEEDAPVGMNLREYLVLDDHILDIDLTPNRADCFSVLGIAREVAVLNKLPLSEPSISTVAPAIDDVLTINLKNAEACPRYCGRIIRNINSAATTPLWMVERLRRGGIRALHPVVDVMNYVMLELGQPMHAFDLAKLKGEVTVRFSNEAEHLELLDGQEVTLSDKVLVIADKEKPLAMAGIMGGADSAVQAHTQDVFLESAYFNPVIIAGVARKYGLFSDSSQRFERGVDPYLQIKALERATSLILSIVGGQAGPIVESSNAAHVPAKAQISFDTNKVKKLTGLTISLEEMKSLLEGLGIKIIQDKKGILDVEVPSHRFDVQQDVDLVEEIIRLYGYDNLKAQPMNALVQAGKASANERIAQQLAVWFRSRGYNETISYSFVDPELQDAIYPQHEVMQLLNPISSELSQMRVGMWPGLIASMMYNIHRQQNAIKFFEIGVVFDVEQGQLNERACIAGLLMGEQGGVNWSETIRYFDFFDLKGDLQSLFSLLKLEHVAFVPATHDALHPGQSAQIMINDLPAGWLGVLHPKLTDALDLPHDVILFEMNLAQLINLHAPRYKTISKYPQIRRDLSFLVDTQINAMQIEEAVRTCVKEDWLKSFDVFDVYVGKGIPEGKKSLAVAMTLQDDSRTLVDAEINSLIGAIIKTLQNEFSIILRE</sequence>
<keyword evidence="7 15" id="KW-0479">Metal-binding</keyword>
<dbReference type="GO" id="GO:0006432">
    <property type="term" value="P:phenylalanyl-tRNA aminoacylation"/>
    <property type="evidence" value="ECO:0007669"/>
    <property type="project" value="UniProtKB-UniRule"/>
</dbReference>
<evidence type="ECO:0000256" key="3">
    <source>
        <dbReference type="ARBA" id="ARBA00011209"/>
    </source>
</evidence>
<feature type="binding site" evidence="15">
    <location>
        <position position="465"/>
    </location>
    <ligand>
        <name>Mg(2+)</name>
        <dbReference type="ChEBI" id="CHEBI:18420"/>
        <note>shared with alpha subunit</note>
    </ligand>
</feature>
<evidence type="ECO:0000259" key="19">
    <source>
        <dbReference type="PROSITE" id="PS51483"/>
    </source>
</evidence>
<dbReference type="InterPro" id="IPR002547">
    <property type="entry name" value="tRNA-bd_dom"/>
</dbReference>
<dbReference type="Gene3D" id="3.30.930.10">
    <property type="entry name" value="Bira Bifunctional Protein, Domain 2"/>
    <property type="match status" value="1"/>
</dbReference>
<proteinExistence type="inferred from homology"/>
<dbReference type="Gene3D" id="3.30.56.10">
    <property type="match status" value="2"/>
</dbReference>
<dbReference type="InterPro" id="IPR020825">
    <property type="entry name" value="Phe-tRNA_synthase-like_B3/B4"/>
</dbReference>
<dbReference type="EMBL" id="JAJKBJ010000020">
    <property type="protein sequence ID" value="MCL9685181.1"/>
    <property type="molecule type" value="Genomic_DNA"/>
</dbReference>
<dbReference type="InterPro" id="IPR033714">
    <property type="entry name" value="tRNA_bind_bactPheRS"/>
</dbReference>
<name>A0A9X2D2C3_9GAMM</name>
<dbReference type="RefSeq" id="WP_250423060.1">
    <property type="nucleotide sequence ID" value="NZ_JAJKBJ010000020.1"/>
</dbReference>
<dbReference type="SMART" id="SM00896">
    <property type="entry name" value="FDX-ACB"/>
    <property type="match status" value="1"/>
</dbReference>
<evidence type="ECO:0000313" key="21">
    <source>
        <dbReference type="Proteomes" id="UP001139721"/>
    </source>
</evidence>
<feature type="binding site" evidence="15">
    <location>
        <position position="455"/>
    </location>
    <ligand>
        <name>Mg(2+)</name>
        <dbReference type="ChEBI" id="CHEBI:18420"/>
        <note>shared with alpha subunit</note>
    </ligand>
</feature>
<evidence type="ECO:0000256" key="16">
    <source>
        <dbReference type="PROSITE-ProRule" id="PRU00209"/>
    </source>
</evidence>
<comment type="cofactor">
    <cofactor evidence="15">
        <name>Mg(2+)</name>
        <dbReference type="ChEBI" id="CHEBI:18420"/>
    </cofactor>
    <text evidence="15">Binds 2 magnesium ions per tetramer.</text>
</comment>
<dbReference type="SUPFAM" id="SSF46955">
    <property type="entry name" value="Putative DNA-binding domain"/>
    <property type="match status" value="1"/>
</dbReference>
<evidence type="ECO:0000256" key="2">
    <source>
        <dbReference type="ARBA" id="ARBA00008653"/>
    </source>
</evidence>
<dbReference type="Pfam" id="PF03483">
    <property type="entry name" value="B3_4"/>
    <property type="match status" value="1"/>
</dbReference>
<dbReference type="GO" id="GO:0000287">
    <property type="term" value="F:magnesium ion binding"/>
    <property type="evidence" value="ECO:0007669"/>
    <property type="project" value="UniProtKB-UniRule"/>
</dbReference>
<dbReference type="SUPFAM" id="SSF55681">
    <property type="entry name" value="Class II aaRS and biotin synthetases"/>
    <property type="match status" value="1"/>
</dbReference>
<feature type="binding site" evidence="15">
    <location>
        <position position="464"/>
    </location>
    <ligand>
        <name>Mg(2+)</name>
        <dbReference type="ChEBI" id="CHEBI:18420"/>
        <note>shared with alpha subunit</note>
    </ligand>
</feature>
<evidence type="ECO:0000256" key="6">
    <source>
        <dbReference type="ARBA" id="ARBA00022598"/>
    </source>
</evidence>
<dbReference type="FunFam" id="2.40.50.140:FF:000045">
    <property type="entry name" value="Phenylalanine--tRNA ligase beta subunit"/>
    <property type="match status" value="1"/>
</dbReference>
<dbReference type="GO" id="GO:0000049">
    <property type="term" value="F:tRNA binding"/>
    <property type="evidence" value="ECO:0007669"/>
    <property type="project" value="UniProtKB-UniRule"/>
</dbReference>
<dbReference type="InterPro" id="IPR045060">
    <property type="entry name" value="Phe-tRNA-ligase_IIc_bsu"/>
</dbReference>
<dbReference type="FunFam" id="3.50.40.10:FF:000001">
    <property type="entry name" value="Phenylalanine--tRNA ligase beta subunit"/>
    <property type="match status" value="1"/>
</dbReference>
<dbReference type="Gene3D" id="3.30.70.380">
    <property type="entry name" value="Ferrodoxin-fold anticodon-binding domain"/>
    <property type="match status" value="1"/>
</dbReference>
<dbReference type="AlphaFoldDB" id="A0A9X2D2C3"/>
<dbReference type="InterPro" id="IPR012340">
    <property type="entry name" value="NA-bd_OB-fold"/>
</dbReference>
<dbReference type="InterPro" id="IPR045864">
    <property type="entry name" value="aa-tRNA-synth_II/BPL/LPL"/>
</dbReference>
<comment type="catalytic activity">
    <reaction evidence="14 15">
        <text>tRNA(Phe) + L-phenylalanine + ATP = L-phenylalanyl-tRNA(Phe) + AMP + diphosphate + H(+)</text>
        <dbReference type="Rhea" id="RHEA:19413"/>
        <dbReference type="Rhea" id="RHEA-COMP:9668"/>
        <dbReference type="Rhea" id="RHEA-COMP:9699"/>
        <dbReference type="ChEBI" id="CHEBI:15378"/>
        <dbReference type="ChEBI" id="CHEBI:30616"/>
        <dbReference type="ChEBI" id="CHEBI:33019"/>
        <dbReference type="ChEBI" id="CHEBI:58095"/>
        <dbReference type="ChEBI" id="CHEBI:78442"/>
        <dbReference type="ChEBI" id="CHEBI:78531"/>
        <dbReference type="ChEBI" id="CHEBI:456215"/>
        <dbReference type="EC" id="6.1.1.20"/>
    </reaction>
</comment>
<dbReference type="HAMAP" id="MF_00283">
    <property type="entry name" value="Phe_tRNA_synth_beta1"/>
    <property type="match status" value="1"/>
</dbReference>
<evidence type="ECO:0000256" key="1">
    <source>
        <dbReference type="ARBA" id="ARBA00004496"/>
    </source>
</evidence>
<evidence type="ECO:0000259" key="18">
    <source>
        <dbReference type="PROSITE" id="PS51447"/>
    </source>
</evidence>
<dbReference type="EC" id="6.1.1.20" evidence="15"/>
<evidence type="ECO:0000256" key="13">
    <source>
        <dbReference type="ARBA" id="ARBA00023146"/>
    </source>
</evidence>
<evidence type="ECO:0000256" key="7">
    <source>
        <dbReference type="ARBA" id="ARBA00022723"/>
    </source>
</evidence>
<feature type="domain" description="FDX-ACB" evidence="18">
    <location>
        <begin position="698"/>
        <end position="792"/>
    </location>
</feature>
<dbReference type="SUPFAM" id="SSF56037">
    <property type="entry name" value="PheT/TilS domain"/>
    <property type="match status" value="1"/>
</dbReference>
<keyword evidence="8 15" id="KW-0547">Nucleotide-binding</keyword>
<dbReference type="GO" id="GO:0005524">
    <property type="term" value="F:ATP binding"/>
    <property type="evidence" value="ECO:0007669"/>
    <property type="project" value="UniProtKB-UniRule"/>
</dbReference>
<evidence type="ECO:0000313" key="20">
    <source>
        <dbReference type="EMBL" id="MCL9685181.1"/>
    </source>
</evidence>
<dbReference type="CDD" id="cd00769">
    <property type="entry name" value="PheRS_beta_core"/>
    <property type="match status" value="1"/>
</dbReference>
<comment type="subcellular location">
    <subcellularLocation>
        <location evidence="1 15">Cytoplasm</location>
    </subcellularLocation>
</comment>
<dbReference type="SUPFAM" id="SSF50249">
    <property type="entry name" value="Nucleic acid-binding proteins"/>
    <property type="match status" value="1"/>
</dbReference>
<dbReference type="Gene3D" id="2.40.50.140">
    <property type="entry name" value="Nucleic acid-binding proteins"/>
    <property type="match status" value="1"/>
</dbReference>
<dbReference type="Pfam" id="PF01588">
    <property type="entry name" value="tRNA_bind"/>
    <property type="match status" value="1"/>
</dbReference>
<dbReference type="FunFam" id="3.30.930.10:FF:000022">
    <property type="entry name" value="Phenylalanine--tRNA ligase beta subunit"/>
    <property type="match status" value="1"/>
</dbReference>
<keyword evidence="5 16" id="KW-0820">tRNA-binding</keyword>
<dbReference type="CDD" id="cd02796">
    <property type="entry name" value="tRNA_bind_bactPheRS"/>
    <property type="match status" value="1"/>
</dbReference>
<dbReference type="PROSITE" id="PS50886">
    <property type="entry name" value="TRBD"/>
    <property type="match status" value="1"/>
</dbReference>
<dbReference type="SMART" id="SM00874">
    <property type="entry name" value="B5"/>
    <property type="match status" value="1"/>
</dbReference>
<feature type="binding site" evidence="15">
    <location>
        <position position="461"/>
    </location>
    <ligand>
        <name>Mg(2+)</name>
        <dbReference type="ChEBI" id="CHEBI:18420"/>
        <note>shared with alpha subunit</note>
    </ligand>
</feature>
<keyword evidence="11 16" id="KW-0694">RNA-binding</keyword>
<dbReference type="InterPro" id="IPR009061">
    <property type="entry name" value="DNA-bd_dom_put_sf"/>
</dbReference>
<dbReference type="SUPFAM" id="SSF54991">
    <property type="entry name" value="Anticodon-binding domain of PheRS"/>
    <property type="match status" value="1"/>
</dbReference>
<dbReference type="InterPro" id="IPR004532">
    <property type="entry name" value="Phe-tRNA-ligase_IIc_bsu_bact"/>
</dbReference>
<evidence type="ECO:0000256" key="12">
    <source>
        <dbReference type="ARBA" id="ARBA00022917"/>
    </source>
</evidence>
<evidence type="ECO:0000256" key="10">
    <source>
        <dbReference type="ARBA" id="ARBA00022842"/>
    </source>
</evidence>
<keyword evidence="12 15" id="KW-0648">Protein biosynthesis</keyword>
<dbReference type="Pfam" id="PF17759">
    <property type="entry name" value="tRNA_synthFbeta"/>
    <property type="match status" value="1"/>
</dbReference>
<keyword evidence="13 15" id="KW-0030">Aminoacyl-tRNA synthetase</keyword>
<dbReference type="GO" id="GO:0004826">
    <property type="term" value="F:phenylalanine-tRNA ligase activity"/>
    <property type="evidence" value="ECO:0007669"/>
    <property type="project" value="UniProtKB-UniRule"/>
</dbReference>
<reference evidence="20" key="1">
    <citation type="submission" date="2021-11" db="EMBL/GenBank/DDBJ databases">
        <title>Legionella maioricencis sp. nov., a new species isolated from hot water samples in Mallorca.</title>
        <authorList>
            <person name="Crespi S."/>
            <person name="Drasar V."/>
            <person name="Salva-Serra F."/>
            <person name="Jaen-Luchoro D."/>
            <person name="Pineiro-Iglesias B."/>
            <person name="Aliaga F."/>
            <person name="Fernandez-Juarez V."/>
            <person name="Coll G."/>
            <person name="Moore E.R.B."/>
            <person name="Bennasar-Figueras A."/>
        </authorList>
    </citation>
    <scope>NUCLEOTIDE SEQUENCE</scope>
    <source>
        <strain evidence="20">HCPI-6</strain>
    </source>
</reference>
<dbReference type="GO" id="GO:0009328">
    <property type="term" value="C:phenylalanine-tRNA ligase complex"/>
    <property type="evidence" value="ECO:0007669"/>
    <property type="project" value="TreeGrafter"/>
</dbReference>
<dbReference type="Proteomes" id="UP001139721">
    <property type="component" value="Unassembled WGS sequence"/>
</dbReference>
<evidence type="ECO:0000259" key="17">
    <source>
        <dbReference type="PROSITE" id="PS50886"/>
    </source>
</evidence>
<gene>
    <name evidence="15 20" type="primary">pheT</name>
    <name evidence="20" type="ORF">LOX96_13830</name>
</gene>
<dbReference type="NCBIfam" id="NF045760">
    <property type="entry name" value="YtpR"/>
    <property type="match status" value="1"/>
</dbReference>
<keyword evidence="6 15" id="KW-0436">Ligase</keyword>
<accession>A0A9X2D2C3</accession>
<evidence type="ECO:0000256" key="11">
    <source>
        <dbReference type="ARBA" id="ARBA00022884"/>
    </source>
</evidence>
<dbReference type="SMART" id="SM00873">
    <property type="entry name" value="B3_4"/>
    <property type="match status" value="1"/>
</dbReference>
<protein>
    <recommendedName>
        <fullName evidence="15">Phenylalanine--tRNA ligase beta subunit</fullName>
        <ecNumber evidence="15">6.1.1.20</ecNumber>
    </recommendedName>
    <alternativeName>
        <fullName evidence="15">Phenylalanyl-tRNA synthetase beta subunit</fullName>
        <shortName evidence="15">PheRS</shortName>
    </alternativeName>
</protein>
<evidence type="ECO:0000256" key="8">
    <source>
        <dbReference type="ARBA" id="ARBA00022741"/>
    </source>
</evidence>
<dbReference type="NCBIfam" id="TIGR00472">
    <property type="entry name" value="pheT_bact"/>
    <property type="match status" value="1"/>
</dbReference>
<dbReference type="Pfam" id="PF03147">
    <property type="entry name" value="FDX-ACB"/>
    <property type="match status" value="1"/>
</dbReference>
<comment type="similarity">
    <text evidence="2 15">Belongs to the phenylalanyl-tRNA synthetase beta subunit family. Type 1 subfamily.</text>
</comment>
<dbReference type="InterPro" id="IPR005121">
    <property type="entry name" value="Fdx_antiC-bd"/>
</dbReference>
<dbReference type="FunFam" id="3.30.70.380:FF:000001">
    <property type="entry name" value="Phenylalanine--tRNA ligase beta subunit"/>
    <property type="match status" value="1"/>
</dbReference>
<keyword evidence="10 15" id="KW-0460">Magnesium</keyword>
<evidence type="ECO:0000256" key="14">
    <source>
        <dbReference type="ARBA" id="ARBA00049255"/>
    </source>
</evidence>
<dbReference type="PROSITE" id="PS51483">
    <property type="entry name" value="B5"/>
    <property type="match status" value="1"/>
</dbReference>
<keyword evidence="4 15" id="KW-0963">Cytoplasm</keyword>
<dbReference type="InterPro" id="IPR041616">
    <property type="entry name" value="PheRS_beta_core"/>
</dbReference>